<keyword evidence="5" id="KW-0862">Zinc</keyword>
<evidence type="ECO:0000256" key="11">
    <source>
        <dbReference type="SAM" id="MobiDB-lite"/>
    </source>
</evidence>
<organism evidence="12 13">
    <name type="scientific">Acer yangbiense</name>
    <dbReference type="NCBI Taxonomy" id="1000413"/>
    <lineage>
        <taxon>Eukaryota</taxon>
        <taxon>Viridiplantae</taxon>
        <taxon>Streptophyta</taxon>
        <taxon>Embryophyta</taxon>
        <taxon>Tracheophyta</taxon>
        <taxon>Spermatophyta</taxon>
        <taxon>Magnoliopsida</taxon>
        <taxon>eudicotyledons</taxon>
        <taxon>Gunneridae</taxon>
        <taxon>Pentapetalae</taxon>
        <taxon>rosids</taxon>
        <taxon>malvids</taxon>
        <taxon>Sapindales</taxon>
        <taxon>Sapindaceae</taxon>
        <taxon>Hippocastanoideae</taxon>
        <taxon>Acereae</taxon>
        <taxon>Acer</taxon>
    </lineage>
</organism>
<accession>A0A5C7GWK2</accession>
<feature type="region of interest" description="Disordered" evidence="11">
    <location>
        <begin position="1"/>
        <end position="42"/>
    </location>
</feature>
<dbReference type="GO" id="GO:0009851">
    <property type="term" value="P:auxin biosynthetic process"/>
    <property type="evidence" value="ECO:0007669"/>
    <property type="project" value="UniProtKB-KW"/>
</dbReference>
<dbReference type="GO" id="GO:0003700">
    <property type="term" value="F:DNA-binding transcription factor activity"/>
    <property type="evidence" value="ECO:0007669"/>
    <property type="project" value="InterPro"/>
</dbReference>
<dbReference type="PANTHER" id="PTHR31604:SF28">
    <property type="entry name" value="PROTEIN SHI RELATED SEQUENCE 6"/>
    <property type="match status" value="1"/>
</dbReference>
<evidence type="ECO:0000256" key="7">
    <source>
        <dbReference type="ARBA" id="ARBA00023125"/>
    </source>
</evidence>
<evidence type="ECO:0000256" key="8">
    <source>
        <dbReference type="ARBA" id="ARBA00023159"/>
    </source>
</evidence>
<dbReference type="GO" id="GO:0046872">
    <property type="term" value="F:metal ion binding"/>
    <property type="evidence" value="ECO:0007669"/>
    <property type="project" value="UniProtKB-KW"/>
</dbReference>
<feature type="region of interest" description="Disordered" evidence="11">
    <location>
        <begin position="227"/>
        <end position="261"/>
    </location>
</feature>
<protein>
    <submittedName>
        <fullName evidence="12">Uncharacterized protein</fullName>
    </submittedName>
</protein>
<reference evidence="13" key="1">
    <citation type="journal article" date="2019" name="Gigascience">
        <title>De novo genome assembly of the endangered Acer yangbiense, a plant species with extremely small populations endemic to Yunnan Province, China.</title>
        <authorList>
            <person name="Yang J."/>
            <person name="Wariss H.M."/>
            <person name="Tao L."/>
            <person name="Zhang R."/>
            <person name="Yun Q."/>
            <person name="Hollingsworth P."/>
            <person name="Dao Z."/>
            <person name="Luo G."/>
            <person name="Guo H."/>
            <person name="Ma Y."/>
            <person name="Sun W."/>
        </authorList>
    </citation>
    <scope>NUCLEOTIDE SEQUENCE [LARGE SCALE GENOMIC DNA]</scope>
    <source>
        <strain evidence="13">cv. Malutang</strain>
    </source>
</reference>
<dbReference type="GO" id="GO:0005634">
    <property type="term" value="C:nucleus"/>
    <property type="evidence" value="ECO:0007669"/>
    <property type="project" value="UniProtKB-SubCell"/>
</dbReference>
<dbReference type="GO" id="GO:0003677">
    <property type="term" value="F:DNA binding"/>
    <property type="evidence" value="ECO:0007669"/>
    <property type="project" value="UniProtKB-KW"/>
</dbReference>
<dbReference type="InterPro" id="IPR006511">
    <property type="entry name" value="SHI_C"/>
</dbReference>
<keyword evidence="10" id="KW-0927">Auxin signaling pathway</keyword>
<feature type="compositionally biased region" description="Acidic residues" evidence="11">
    <location>
        <begin position="33"/>
        <end position="42"/>
    </location>
</feature>
<comment type="subcellular location">
    <subcellularLocation>
        <location evidence="1">Nucleus</location>
    </subcellularLocation>
</comment>
<comment type="similarity">
    <text evidence="2">Belongs to the SHI protein family.</text>
</comment>
<evidence type="ECO:0000313" key="12">
    <source>
        <dbReference type="EMBL" id="TXG49108.1"/>
    </source>
</evidence>
<name>A0A5C7GWK2_9ROSI</name>
<dbReference type="Proteomes" id="UP000323000">
    <property type="component" value="Chromosome 12"/>
</dbReference>
<keyword evidence="3" id="KW-0217">Developmental protein</keyword>
<evidence type="ECO:0000256" key="1">
    <source>
        <dbReference type="ARBA" id="ARBA00004123"/>
    </source>
</evidence>
<dbReference type="NCBIfam" id="TIGR01624">
    <property type="entry name" value="LRP1_Cterm"/>
    <property type="match status" value="1"/>
</dbReference>
<keyword evidence="9" id="KW-0539">Nucleus</keyword>
<sequence length="261" mass="28479">MLGLLISQPNSSQHNHPPPPPSITHHHNRNDDGGDDGDDDGSDGDGSLKVCKDCGNRAKKECSFRRCRTCCKTRGFDCATHERSTWIPASKRRDKRIGSGSGSGCCSSYGGVKRPRTFVPSPSSHINVTNSSSSANDFSLGLSSYTQDSRFKKRLPRRIEARAVFRNIRVTDVSDGEAENAYVATVNISGHVFRGLLYDHGTGTHRDHNNNNNNNNNVFPCVTKLHKETSTSGRGRRNRDSSSTIVDPLNTNTFTAASSGN</sequence>
<evidence type="ECO:0000256" key="2">
    <source>
        <dbReference type="ARBA" id="ARBA00006911"/>
    </source>
</evidence>
<gene>
    <name evidence="12" type="ORF">EZV62_024983</name>
</gene>
<comment type="caution">
    <text evidence="12">The sequence shown here is derived from an EMBL/GenBank/DDBJ whole genome shotgun (WGS) entry which is preliminary data.</text>
</comment>
<dbReference type="NCBIfam" id="TIGR01623">
    <property type="entry name" value="put_zinc_LRP1"/>
    <property type="match status" value="1"/>
</dbReference>
<dbReference type="OrthoDB" id="1913243at2759"/>
<dbReference type="PANTHER" id="PTHR31604">
    <property type="entry name" value="PROTEIN LATERAL ROOT PRIMORDIUM 1"/>
    <property type="match status" value="1"/>
</dbReference>
<dbReference type="EMBL" id="VAHF01000012">
    <property type="protein sequence ID" value="TXG49108.1"/>
    <property type="molecule type" value="Genomic_DNA"/>
</dbReference>
<dbReference type="InterPro" id="IPR006510">
    <property type="entry name" value="Znf_LRP1"/>
</dbReference>
<evidence type="ECO:0000256" key="5">
    <source>
        <dbReference type="ARBA" id="ARBA00022833"/>
    </source>
</evidence>
<keyword evidence="6" id="KW-0073">Auxin biosynthesis</keyword>
<dbReference type="GO" id="GO:0045893">
    <property type="term" value="P:positive regulation of DNA-templated transcription"/>
    <property type="evidence" value="ECO:0007669"/>
    <property type="project" value="TreeGrafter"/>
</dbReference>
<evidence type="ECO:0000256" key="4">
    <source>
        <dbReference type="ARBA" id="ARBA00022723"/>
    </source>
</evidence>
<proteinExistence type="inferred from homology"/>
<evidence type="ECO:0000256" key="10">
    <source>
        <dbReference type="ARBA" id="ARBA00023294"/>
    </source>
</evidence>
<evidence type="ECO:0000256" key="9">
    <source>
        <dbReference type="ARBA" id="ARBA00023242"/>
    </source>
</evidence>
<feature type="compositionally biased region" description="Polar residues" evidence="11">
    <location>
        <begin position="249"/>
        <end position="261"/>
    </location>
</feature>
<evidence type="ECO:0000256" key="3">
    <source>
        <dbReference type="ARBA" id="ARBA00022473"/>
    </source>
</evidence>
<dbReference type="GO" id="GO:0009734">
    <property type="term" value="P:auxin-activated signaling pathway"/>
    <property type="evidence" value="ECO:0007669"/>
    <property type="project" value="UniProtKB-KW"/>
</dbReference>
<keyword evidence="13" id="KW-1185">Reference proteome</keyword>
<dbReference type="Pfam" id="PF05142">
    <property type="entry name" value="DUF702"/>
    <property type="match status" value="1"/>
</dbReference>
<keyword evidence="7" id="KW-0238">DNA-binding</keyword>
<dbReference type="InterPro" id="IPR007818">
    <property type="entry name" value="SHI"/>
</dbReference>
<evidence type="ECO:0000313" key="13">
    <source>
        <dbReference type="Proteomes" id="UP000323000"/>
    </source>
</evidence>
<keyword evidence="8" id="KW-0010">Activator</keyword>
<keyword evidence="4" id="KW-0479">Metal-binding</keyword>
<evidence type="ECO:0000256" key="6">
    <source>
        <dbReference type="ARBA" id="ARBA00023070"/>
    </source>
</evidence>
<dbReference type="AlphaFoldDB" id="A0A5C7GWK2"/>